<dbReference type="Proteomes" id="UP000299102">
    <property type="component" value="Unassembled WGS sequence"/>
</dbReference>
<dbReference type="EMBL" id="BGZK01001160">
    <property type="protein sequence ID" value="GBP72903.1"/>
    <property type="molecule type" value="Genomic_DNA"/>
</dbReference>
<evidence type="ECO:0000256" key="1">
    <source>
        <dbReference type="SAM" id="Phobius"/>
    </source>
</evidence>
<feature type="transmembrane region" description="Helical" evidence="1">
    <location>
        <begin position="93"/>
        <end position="118"/>
    </location>
</feature>
<comment type="caution">
    <text evidence="2">The sequence shown here is derived from an EMBL/GenBank/DDBJ whole genome shotgun (WGS) entry which is preliminary data.</text>
</comment>
<keyword evidence="1" id="KW-0812">Transmembrane</keyword>
<accession>A0A4C1YC11</accession>
<keyword evidence="1" id="KW-1133">Transmembrane helix</keyword>
<name>A0A4C1YC11_EUMVA</name>
<dbReference type="AlphaFoldDB" id="A0A4C1YC11"/>
<sequence>MADSVGGDDVTSGTSEAHSTFPVSENGYTFTSEKTVYWYMSVALVTLTVWVSICLCLRFLEVPVSETFVQSSDAVTPKTSMLDDTEDGWLIELAIWMFGLTIEIFMLCVLLCLCLHYYEATKDESIYAVSVLAKPRTKRGPDHIEYPMSST</sequence>
<evidence type="ECO:0000313" key="2">
    <source>
        <dbReference type="EMBL" id="GBP72903.1"/>
    </source>
</evidence>
<keyword evidence="3" id="KW-1185">Reference proteome</keyword>
<gene>
    <name evidence="2" type="ORF">EVAR_63464_1</name>
</gene>
<protein>
    <submittedName>
        <fullName evidence="2">Uncharacterized protein</fullName>
    </submittedName>
</protein>
<feature type="transmembrane region" description="Helical" evidence="1">
    <location>
        <begin position="36"/>
        <end position="60"/>
    </location>
</feature>
<proteinExistence type="predicted"/>
<organism evidence="2 3">
    <name type="scientific">Eumeta variegata</name>
    <name type="common">Bagworm moth</name>
    <name type="synonym">Eumeta japonica</name>
    <dbReference type="NCBI Taxonomy" id="151549"/>
    <lineage>
        <taxon>Eukaryota</taxon>
        <taxon>Metazoa</taxon>
        <taxon>Ecdysozoa</taxon>
        <taxon>Arthropoda</taxon>
        <taxon>Hexapoda</taxon>
        <taxon>Insecta</taxon>
        <taxon>Pterygota</taxon>
        <taxon>Neoptera</taxon>
        <taxon>Endopterygota</taxon>
        <taxon>Lepidoptera</taxon>
        <taxon>Glossata</taxon>
        <taxon>Ditrysia</taxon>
        <taxon>Tineoidea</taxon>
        <taxon>Psychidae</taxon>
        <taxon>Oiketicinae</taxon>
        <taxon>Eumeta</taxon>
    </lineage>
</organism>
<reference evidence="2 3" key="1">
    <citation type="journal article" date="2019" name="Commun. Biol.">
        <title>The bagworm genome reveals a unique fibroin gene that provides high tensile strength.</title>
        <authorList>
            <person name="Kono N."/>
            <person name="Nakamura H."/>
            <person name="Ohtoshi R."/>
            <person name="Tomita M."/>
            <person name="Numata K."/>
            <person name="Arakawa K."/>
        </authorList>
    </citation>
    <scope>NUCLEOTIDE SEQUENCE [LARGE SCALE GENOMIC DNA]</scope>
</reference>
<evidence type="ECO:0000313" key="3">
    <source>
        <dbReference type="Proteomes" id="UP000299102"/>
    </source>
</evidence>
<keyword evidence="1" id="KW-0472">Membrane</keyword>